<feature type="domain" description="CMP/dCMP-type deaminase" evidence="14">
    <location>
        <begin position="7"/>
        <end position="149"/>
    </location>
</feature>
<dbReference type="PANTHER" id="PTHR11644:SF2">
    <property type="entry name" value="CYTIDINE DEAMINASE"/>
    <property type="match status" value="1"/>
</dbReference>
<dbReference type="GO" id="GO:0072527">
    <property type="term" value="P:pyrimidine-containing compound metabolic process"/>
    <property type="evidence" value="ECO:0007669"/>
    <property type="project" value="UniProtKB-ARBA"/>
</dbReference>
<protein>
    <recommendedName>
        <fullName evidence="4 13">Cytidine deaminase</fullName>
        <ecNumber evidence="4 13">3.5.4.5</ecNumber>
    </recommendedName>
    <alternativeName>
        <fullName evidence="8 13">Cytidine aminohydrolase</fullName>
    </alternativeName>
</protein>
<keyword evidence="16" id="KW-1185">Reference proteome</keyword>
<dbReference type="AlphaFoldDB" id="A0A1E3ND69"/>
<gene>
    <name evidence="15" type="ORF">PICMEDRAFT_74907</name>
</gene>
<sequence length="157" mass="16599">MSQLTDKELALLKETVLHAQTFAYCPYSKFRVGCALLAQSGKVYTGCNVENAAYPAGICAERTAITKAVSEGDTAFKAIAVITDSPSCSSPCGVCRQVIREFAGANTAVDPVSGNPLRLQLPVIMFNNTASKSLVRTIDQLLPHSFGPEDLSDAAAV</sequence>
<evidence type="ECO:0000256" key="2">
    <source>
        <dbReference type="ARBA" id="ARBA00003949"/>
    </source>
</evidence>
<dbReference type="InterPro" id="IPR002125">
    <property type="entry name" value="CMP_dCMP_dom"/>
</dbReference>
<evidence type="ECO:0000256" key="13">
    <source>
        <dbReference type="RuleBase" id="RU364006"/>
    </source>
</evidence>
<dbReference type="EC" id="3.5.4.5" evidence="4 13"/>
<dbReference type="GO" id="GO:0008270">
    <property type="term" value="F:zinc ion binding"/>
    <property type="evidence" value="ECO:0007669"/>
    <property type="project" value="UniProtKB-UniRule"/>
</dbReference>
<evidence type="ECO:0000313" key="15">
    <source>
        <dbReference type="EMBL" id="ODQ44069.1"/>
    </source>
</evidence>
<comment type="catalytic activity">
    <reaction evidence="13">
        <text>2'-deoxycytidine + H2O + H(+) = 2'-deoxyuridine + NH4(+)</text>
        <dbReference type="Rhea" id="RHEA:13433"/>
        <dbReference type="ChEBI" id="CHEBI:15377"/>
        <dbReference type="ChEBI" id="CHEBI:15378"/>
        <dbReference type="ChEBI" id="CHEBI:15698"/>
        <dbReference type="ChEBI" id="CHEBI:16450"/>
        <dbReference type="ChEBI" id="CHEBI:28938"/>
        <dbReference type="EC" id="3.5.4.5"/>
    </reaction>
</comment>
<evidence type="ECO:0000256" key="11">
    <source>
        <dbReference type="PIRSR" id="PIRSR606262-2"/>
    </source>
</evidence>
<dbReference type="PROSITE" id="PS51747">
    <property type="entry name" value="CYT_DCMP_DEAMINASES_2"/>
    <property type="match status" value="1"/>
</dbReference>
<keyword evidence="5 12" id="KW-0479">Metal-binding</keyword>
<feature type="binding site" evidence="11">
    <location>
        <begin position="48"/>
        <end position="54"/>
    </location>
    <ligand>
        <name>substrate</name>
    </ligand>
</feature>
<dbReference type="NCBIfam" id="NF004064">
    <property type="entry name" value="PRK05578.1"/>
    <property type="match status" value="1"/>
</dbReference>
<evidence type="ECO:0000259" key="14">
    <source>
        <dbReference type="PROSITE" id="PS51747"/>
    </source>
</evidence>
<accession>A0A1E3ND69</accession>
<evidence type="ECO:0000256" key="7">
    <source>
        <dbReference type="ARBA" id="ARBA00022833"/>
    </source>
</evidence>
<dbReference type="GO" id="GO:0005829">
    <property type="term" value="C:cytosol"/>
    <property type="evidence" value="ECO:0007669"/>
    <property type="project" value="TreeGrafter"/>
</dbReference>
<evidence type="ECO:0000256" key="6">
    <source>
        <dbReference type="ARBA" id="ARBA00022801"/>
    </source>
</evidence>
<comment type="cofactor">
    <cofactor evidence="1 12 13">
        <name>Zn(2+)</name>
        <dbReference type="ChEBI" id="CHEBI:29105"/>
    </cofactor>
</comment>
<dbReference type="FunFam" id="3.40.140.10:FF:000008">
    <property type="entry name" value="Cytidine deaminase"/>
    <property type="match status" value="1"/>
</dbReference>
<dbReference type="PANTHER" id="PTHR11644">
    <property type="entry name" value="CYTIDINE DEAMINASE"/>
    <property type="match status" value="1"/>
</dbReference>
<dbReference type="EMBL" id="KV454009">
    <property type="protein sequence ID" value="ODQ44069.1"/>
    <property type="molecule type" value="Genomic_DNA"/>
</dbReference>
<dbReference type="GO" id="GO:0042802">
    <property type="term" value="F:identical protein binding"/>
    <property type="evidence" value="ECO:0007669"/>
    <property type="project" value="UniProtKB-ARBA"/>
</dbReference>
<dbReference type="OrthoDB" id="414540at2759"/>
<evidence type="ECO:0000256" key="3">
    <source>
        <dbReference type="ARBA" id="ARBA00006576"/>
    </source>
</evidence>
<comment type="catalytic activity">
    <reaction evidence="9 13">
        <text>cytidine + H2O + H(+) = uridine + NH4(+)</text>
        <dbReference type="Rhea" id="RHEA:16069"/>
        <dbReference type="ChEBI" id="CHEBI:15377"/>
        <dbReference type="ChEBI" id="CHEBI:15378"/>
        <dbReference type="ChEBI" id="CHEBI:16704"/>
        <dbReference type="ChEBI" id="CHEBI:17562"/>
        <dbReference type="ChEBI" id="CHEBI:28938"/>
        <dbReference type="EC" id="3.5.4.5"/>
    </reaction>
</comment>
<dbReference type="CDD" id="cd01283">
    <property type="entry name" value="cytidine_deaminase"/>
    <property type="match status" value="1"/>
</dbReference>
<dbReference type="InterPro" id="IPR016192">
    <property type="entry name" value="APOBEC/CMP_deaminase_Zn-bd"/>
</dbReference>
<dbReference type="Pfam" id="PF00383">
    <property type="entry name" value="dCMP_cyt_deam_1"/>
    <property type="match status" value="1"/>
</dbReference>
<dbReference type="GO" id="GO:0004126">
    <property type="term" value="F:cytidine deaminase activity"/>
    <property type="evidence" value="ECO:0007669"/>
    <property type="project" value="UniProtKB-UniRule"/>
</dbReference>
<evidence type="ECO:0000256" key="5">
    <source>
        <dbReference type="ARBA" id="ARBA00022723"/>
    </source>
</evidence>
<dbReference type="Gene3D" id="3.40.140.10">
    <property type="entry name" value="Cytidine Deaminase, domain 2"/>
    <property type="match status" value="1"/>
</dbReference>
<feature type="binding site" evidence="12">
    <location>
        <position position="92"/>
    </location>
    <ligand>
        <name>Zn(2+)</name>
        <dbReference type="ChEBI" id="CHEBI:29105"/>
        <note>catalytic</note>
    </ligand>
</feature>
<dbReference type="InterPro" id="IPR016193">
    <property type="entry name" value="Cytidine_deaminase-like"/>
</dbReference>
<dbReference type="GO" id="GO:0055086">
    <property type="term" value="P:nucleobase-containing small molecule metabolic process"/>
    <property type="evidence" value="ECO:0007669"/>
    <property type="project" value="UniProtKB-ARBA"/>
</dbReference>
<evidence type="ECO:0000256" key="10">
    <source>
        <dbReference type="PIRSR" id="PIRSR606262-1"/>
    </source>
</evidence>
<dbReference type="InterPro" id="IPR050202">
    <property type="entry name" value="Cyt/Deoxycyt_deaminase"/>
</dbReference>
<proteinExistence type="inferred from homology"/>
<dbReference type="Proteomes" id="UP000094455">
    <property type="component" value="Unassembled WGS sequence"/>
</dbReference>
<dbReference type="NCBIfam" id="TIGR01354">
    <property type="entry name" value="cyt_deam_tetra"/>
    <property type="match status" value="1"/>
</dbReference>
<evidence type="ECO:0000256" key="1">
    <source>
        <dbReference type="ARBA" id="ARBA00001947"/>
    </source>
</evidence>
<name>A0A1E3ND69_9ASCO</name>
<feature type="binding site" evidence="12">
    <location>
        <position position="59"/>
    </location>
    <ligand>
        <name>Zn(2+)</name>
        <dbReference type="ChEBI" id="CHEBI:29105"/>
        <note>catalytic</note>
    </ligand>
</feature>
<dbReference type="SUPFAM" id="SSF53927">
    <property type="entry name" value="Cytidine deaminase-like"/>
    <property type="match status" value="1"/>
</dbReference>
<keyword evidence="6 13" id="KW-0378">Hydrolase</keyword>
<evidence type="ECO:0000256" key="12">
    <source>
        <dbReference type="PIRSR" id="PIRSR606262-3"/>
    </source>
</evidence>
<dbReference type="STRING" id="763406.A0A1E3ND69"/>
<organism evidence="15 16">
    <name type="scientific">Pichia membranifaciens NRRL Y-2026</name>
    <dbReference type="NCBI Taxonomy" id="763406"/>
    <lineage>
        <taxon>Eukaryota</taxon>
        <taxon>Fungi</taxon>
        <taxon>Dikarya</taxon>
        <taxon>Ascomycota</taxon>
        <taxon>Saccharomycotina</taxon>
        <taxon>Pichiomycetes</taxon>
        <taxon>Pichiales</taxon>
        <taxon>Pichiaceae</taxon>
        <taxon>Pichia</taxon>
    </lineage>
</organism>
<feature type="binding site" evidence="12">
    <location>
        <position position="95"/>
    </location>
    <ligand>
        <name>Zn(2+)</name>
        <dbReference type="ChEBI" id="CHEBI:29105"/>
        <note>catalytic</note>
    </ligand>
</feature>
<evidence type="ECO:0000256" key="8">
    <source>
        <dbReference type="ARBA" id="ARBA00032005"/>
    </source>
</evidence>
<dbReference type="RefSeq" id="XP_019015182.1">
    <property type="nucleotide sequence ID" value="XM_019164905.1"/>
</dbReference>
<dbReference type="InterPro" id="IPR006262">
    <property type="entry name" value="Cyt_deam_tetra"/>
</dbReference>
<keyword evidence="7 12" id="KW-0862">Zinc</keyword>
<comment type="similarity">
    <text evidence="3 13">Belongs to the cytidine and deoxycytidylate deaminase family.</text>
</comment>
<dbReference type="GeneID" id="30181592"/>
<evidence type="ECO:0000256" key="4">
    <source>
        <dbReference type="ARBA" id="ARBA00012783"/>
    </source>
</evidence>
<feature type="active site" description="Proton donor" evidence="10">
    <location>
        <position position="61"/>
    </location>
</feature>
<reference evidence="15 16" key="1">
    <citation type="journal article" date="2016" name="Proc. Natl. Acad. Sci. U.S.A.">
        <title>Comparative genomics of biotechnologically important yeasts.</title>
        <authorList>
            <person name="Riley R."/>
            <person name="Haridas S."/>
            <person name="Wolfe K.H."/>
            <person name="Lopes M.R."/>
            <person name="Hittinger C.T."/>
            <person name="Goeker M."/>
            <person name="Salamov A.A."/>
            <person name="Wisecaver J.H."/>
            <person name="Long T.M."/>
            <person name="Calvey C.H."/>
            <person name="Aerts A.L."/>
            <person name="Barry K.W."/>
            <person name="Choi C."/>
            <person name="Clum A."/>
            <person name="Coughlan A.Y."/>
            <person name="Deshpande S."/>
            <person name="Douglass A.P."/>
            <person name="Hanson S.J."/>
            <person name="Klenk H.-P."/>
            <person name="LaButti K.M."/>
            <person name="Lapidus A."/>
            <person name="Lindquist E.A."/>
            <person name="Lipzen A.M."/>
            <person name="Meier-Kolthoff J.P."/>
            <person name="Ohm R.A."/>
            <person name="Otillar R.P."/>
            <person name="Pangilinan J.L."/>
            <person name="Peng Y."/>
            <person name="Rokas A."/>
            <person name="Rosa C.A."/>
            <person name="Scheuner C."/>
            <person name="Sibirny A.A."/>
            <person name="Slot J.C."/>
            <person name="Stielow J.B."/>
            <person name="Sun H."/>
            <person name="Kurtzman C.P."/>
            <person name="Blackwell M."/>
            <person name="Grigoriev I.V."/>
            <person name="Jeffries T.W."/>
        </authorList>
    </citation>
    <scope>NUCLEOTIDE SEQUENCE [LARGE SCALE GENOMIC DNA]</scope>
    <source>
        <strain evidence="15 16">NRRL Y-2026</strain>
    </source>
</reference>
<evidence type="ECO:0000313" key="16">
    <source>
        <dbReference type="Proteomes" id="UP000094455"/>
    </source>
</evidence>
<dbReference type="PROSITE" id="PS00903">
    <property type="entry name" value="CYT_DCMP_DEAMINASES_1"/>
    <property type="match status" value="1"/>
</dbReference>
<evidence type="ECO:0000256" key="9">
    <source>
        <dbReference type="ARBA" id="ARBA00049558"/>
    </source>
</evidence>
<comment type="function">
    <text evidence="2 13">This enzyme scavenges exogenous and endogenous cytidine and 2'-deoxycytidine for UMP synthesis.</text>
</comment>